<dbReference type="PANTHER" id="PTHR43708">
    <property type="entry name" value="CONSERVED EXPRESSED OXIDOREDUCTASE (EUROFUNG)"/>
    <property type="match status" value="1"/>
</dbReference>
<accession>A0ABN8FU70</accession>
<dbReference type="GO" id="GO:0016491">
    <property type="term" value="F:oxidoreductase activity"/>
    <property type="evidence" value="ECO:0007669"/>
    <property type="project" value="UniProtKB-KW"/>
</dbReference>
<dbReference type="InterPro" id="IPR036291">
    <property type="entry name" value="NAD(P)-bd_dom_sf"/>
</dbReference>
<gene>
    <name evidence="2" type="primary">iolG_6</name>
    <name evidence="2" type="ORF">PAECIP111891_00170</name>
</gene>
<dbReference type="Pfam" id="PF01408">
    <property type="entry name" value="GFO_IDH_MocA"/>
    <property type="match status" value="1"/>
</dbReference>
<dbReference type="PANTHER" id="PTHR43708:SF4">
    <property type="entry name" value="OXIDOREDUCTASE YCEM-RELATED"/>
    <property type="match status" value="1"/>
</dbReference>
<protein>
    <submittedName>
        <fullName evidence="2">Inositol 2-dehydrogenase/D-chiro-inositol 3-dehydrogenase</fullName>
        <ecNumber evidence="2">1.1.1.369</ecNumber>
    </submittedName>
</protein>
<keyword evidence="2" id="KW-0560">Oxidoreductase</keyword>
<evidence type="ECO:0000313" key="3">
    <source>
        <dbReference type="Proteomes" id="UP000838821"/>
    </source>
</evidence>
<feature type="domain" description="Gfo/Idh/MocA-like oxidoreductase N-terminal" evidence="1">
    <location>
        <begin position="4"/>
        <end position="125"/>
    </location>
</feature>
<dbReference type="SUPFAM" id="SSF55347">
    <property type="entry name" value="Glyceraldehyde-3-phosphate dehydrogenase-like, C-terminal domain"/>
    <property type="match status" value="1"/>
</dbReference>
<sequence>MKKLKVGVIGLGEVAQIIHLPILESLSECYEIAAICDISPGLVQWAGSRYGVHQQYTDALELVKQSDLDAIFILNSNEYHTTCAIAAIGQKKHVFIEKPMTMTQQEADAIIKARDEHGVKVMVGYMRRYAPAFTQAAQDVRDMGRIQYAVIRGIIGMNHFFTNQTSTVHRFTDIPSEAAIERKTISQRLMKQAIGEVPQEIYNAYSLLLGLGSHDISAMRELIGVPNRVVSAVQWQGGSCMAATFEYDGFYATYETGLDQNRRFDAHIEVFGSTKQLKIQYNTPYIRHLPTTLHVGETVGEAYEERVHRPTFKDPYTIEMEIFHESITQDKSLKTTPEDYKQDLTIFKMMVDQMLITYKPQ</sequence>
<dbReference type="Proteomes" id="UP000838821">
    <property type="component" value="Unassembled WGS sequence"/>
</dbReference>
<dbReference type="Gene3D" id="3.30.360.10">
    <property type="entry name" value="Dihydrodipicolinate Reductase, domain 2"/>
    <property type="match status" value="1"/>
</dbReference>
<comment type="caution">
    <text evidence="2">The sequence shown here is derived from an EMBL/GenBank/DDBJ whole genome shotgun (WGS) entry which is preliminary data.</text>
</comment>
<dbReference type="RefSeq" id="WP_236284024.1">
    <property type="nucleotide sequence ID" value="NZ_CAKMMW010000001.1"/>
</dbReference>
<dbReference type="Gene3D" id="3.40.50.720">
    <property type="entry name" value="NAD(P)-binding Rossmann-like Domain"/>
    <property type="match status" value="1"/>
</dbReference>
<dbReference type="EC" id="1.1.1.369" evidence="2"/>
<organism evidence="2 3">
    <name type="scientific">Paenibacillus allorhizoplanae</name>
    <dbReference type="NCBI Taxonomy" id="2905648"/>
    <lineage>
        <taxon>Bacteria</taxon>
        <taxon>Bacillati</taxon>
        <taxon>Bacillota</taxon>
        <taxon>Bacilli</taxon>
        <taxon>Bacillales</taxon>
        <taxon>Paenibacillaceae</taxon>
        <taxon>Paenibacillus</taxon>
    </lineage>
</organism>
<reference evidence="2" key="1">
    <citation type="submission" date="2022-01" db="EMBL/GenBank/DDBJ databases">
        <authorList>
            <person name="Criscuolo A."/>
        </authorList>
    </citation>
    <scope>NUCLEOTIDE SEQUENCE</scope>
    <source>
        <strain evidence="2">CIP111891</strain>
    </source>
</reference>
<name>A0ABN8FU70_9BACL</name>
<dbReference type="InterPro" id="IPR000683">
    <property type="entry name" value="Gfo/Idh/MocA-like_OxRdtase_N"/>
</dbReference>
<dbReference type="SUPFAM" id="SSF51735">
    <property type="entry name" value="NAD(P)-binding Rossmann-fold domains"/>
    <property type="match status" value="1"/>
</dbReference>
<keyword evidence="3" id="KW-1185">Reference proteome</keyword>
<evidence type="ECO:0000259" key="1">
    <source>
        <dbReference type="Pfam" id="PF01408"/>
    </source>
</evidence>
<proteinExistence type="predicted"/>
<dbReference type="EMBL" id="CAKMMW010000001">
    <property type="protein sequence ID" value="CAH1192007.1"/>
    <property type="molecule type" value="Genomic_DNA"/>
</dbReference>
<evidence type="ECO:0000313" key="2">
    <source>
        <dbReference type="EMBL" id="CAH1192007.1"/>
    </source>
</evidence>
<dbReference type="InterPro" id="IPR051317">
    <property type="entry name" value="Gfo/Idh/MocA_oxidoreduct"/>
</dbReference>